<keyword evidence="9 15" id="KW-0456">Lyase</keyword>
<organism evidence="19">
    <name type="scientific">Jonesiaceae bacterium BS-20</name>
    <dbReference type="NCBI Taxonomy" id="3120821"/>
    <lineage>
        <taxon>Bacteria</taxon>
        <taxon>Bacillati</taxon>
        <taxon>Actinomycetota</taxon>
        <taxon>Actinomycetes</taxon>
        <taxon>Micrococcales</taxon>
        <taxon>Jonesiaceae</taxon>
    </lineage>
</organism>
<feature type="binding site" evidence="15">
    <location>
        <position position="465"/>
    </location>
    <ligand>
        <name>Mg(2+)</name>
        <dbReference type="ChEBI" id="CHEBI:18420"/>
    </ligand>
</feature>
<comment type="function">
    <text evidence="15">Functions in the biosynthesis of branched-chain amino acids. Catalyzes the dehydration of (2R,3R)-2,3-dihydroxy-3-methylpentanoate (2,3-dihydroxy-3-methylvalerate) into 2-oxo-3-methylpentanoate (2-oxo-3-methylvalerate) and of (2R)-2,3-dihydroxy-3-methylbutanoate (2,3-dihydroxyisovalerate) into 2-oxo-3-methylbutanoate (2-oxoisovalerate), the penultimate precursor to L-isoleucine and L-valine, respectively.</text>
</comment>
<evidence type="ECO:0000256" key="6">
    <source>
        <dbReference type="ARBA" id="ARBA00022842"/>
    </source>
</evidence>
<dbReference type="InterPro" id="IPR037237">
    <property type="entry name" value="IlvD/EDD_N"/>
</dbReference>
<evidence type="ECO:0000256" key="9">
    <source>
        <dbReference type="ARBA" id="ARBA00023239"/>
    </source>
</evidence>
<dbReference type="PROSITE" id="PS00886">
    <property type="entry name" value="ILVD_EDD_1"/>
    <property type="match status" value="1"/>
</dbReference>
<feature type="binding site" evidence="15">
    <location>
        <position position="138"/>
    </location>
    <ligand>
        <name>Mg(2+)</name>
        <dbReference type="ChEBI" id="CHEBI:18420"/>
    </ligand>
</feature>
<feature type="active site" description="Proton acceptor" evidence="15">
    <location>
        <position position="491"/>
    </location>
</feature>
<feature type="domain" description="Dihydroxy-acid/6-phosphogluconate dehydratase C-terminal" evidence="18">
    <location>
        <begin position="383"/>
        <end position="572"/>
    </location>
</feature>
<evidence type="ECO:0000313" key="19">
    <source>
        <dbReference type="EMBL" id="XBH20559.1"/>
    </source>
</evidence>
<evidence type="ECO:0000256" key="5">
    <source>
        <dbReference type="ARBA" id="ARBA00022723"/>
    </source>
</evidence>
<evidence type="ECO:0000256" key="10">
    <source>
        <dbReference type="ARBA" id="ARBA00023304"/>
    </source>
</evidence>
<comment type="subunit">
    <text evidence="15">Homodimer.</text>
</comment>
<keyword evidence="7 15" id="KW-0408">Iron</keyword>
<evidence type="ECO:0000256" key="1">
    <source>
        <dbReference type="ARBA" id="ARBA00001946"/>
    </source>
</evidence>
<keyword evidence="4 15" id="KW-0001">2Fe-2S</keyword>
<evidence type="ECO:0000256" key="15">
    <source>
        <dbReference type="HAMAP-Rule" id="MF_00012"/>
    </source>
</evidence>
<keyword evidence="10 15" id="KW-0100">Branched-chain amino acid biosynthesis</keyword>
<comment type="similarity">
    <text evidence="2 15">Belongs to the IlvD/Edd family.</text>
</comment>
<evidence type="ECO:0000256" key="4">
    <source>
        <dbReference type="ARBA" id="ARBA00022714"/>
    </source>
</evidence>
<dbReference type="GO" id="GO:0009099">
    <property type="term" value="P:L-valine biosynthetic process"/>
    <property type="evidence" value="ECO:0007669"/>
    <property type="project" value="UniProtKB-UniRule"/>
</dbReference>
<feature type="region of interest" description="Disordered" evidence="16">
    <location>
        <begin position="1"/>
        <end position="21"/>
    </location>
</feature>
<feature type="binding site" description="via carbamate group" evidence="15">
    <location>
        <position position="139"/>
    </location>
    <ligand>
        <name>Mg(2+)</name>
        <dbReference type="ChEBI" id="CHEBI:18420"/>
    </ligand>
</feature>
<keyword evidence="8 15" id="KW-0411">Iron-sulfur</keyword>
<keyword evidence="3 15" id="KW-0028">Amino-acid biosynthesis</keyword>
<comment type="cofactor">
    <cofactor evidence="1 15">
        <name>Mg(2+)</name>
        <dbReference type="ChEBI" id="CHEBI:18420"/>
    </cofactor>
</comment>
<dbReference type="SUPFAM" id="SSF52016">
    <property type="entry name" value="LeuD/IlvD-like"/>
    <property type="match status" value="1"/>
</dbReference>
<feature type="modified residue" description="N6-carboxylysine" evidence="15">
    <location>
        <position position="139"/>
    </location>
</feature>
<gene>
    <name evidence="15 19" type="primary">ilvD</name>
    <name evidence="19" type="ORF">V5R04_09955</name>
</gene>
<dbReference type="PANTHER" id="PTHR21000">
    <property type="entry name" value="DIHYDROXY-ACID DEHYDRATASE DAD"/>
    <property type="match status" value="1"/>
</dbReference>
<evidence type="ECO:0000256" key="11">
    <source>
        <dbReference type="ARBA" id="ARBA00029304"/>
    </source>
</evidence>
<dbReference type="GO" id="GO:0004160">
    <property type="term" value="F:dihydroxy-acid dehydratase activity"/>
    <property type="evidence" value="ECO:0007669"/>
    <property type="project" value="UniProtKB-UniRule"/>
</dbReference>
<comment type="cofactor">
    <cofactor evidence="15">
        <name>[2Fe-2S] cluster</name>
        <dbReference type="ChEBI" id="CHEBI:190135"/>
    </cofactor>
    <text evidence="15">Binds 1 [2Fe-2S] cluster per subunit. This cluster acts as a Lewis acid cofactor.</text>
</comment>
<feature type="binding site" evidence="15">
    <location>
        <position position="64"/>
    </location>
    <ligand>
        <name>[2Fe-2S] cluster</name>
        <dbReference type="ChEBI" id="CHEBI:190135"/>
    </ligand>
</feature>
<feature type="binding site" evidence="15">
    <location>
        <position position="96"/>
    </location>
    <ligand>
        <name>Mg(2+)</name>
        <dbReference type="ChEBI" id="CHEBI:18420"/>
    </ligand>
</feature>
<evidence type="ECO:0000256" key="14">
    <source>
        <dbReference type="ARBA" id="ARBA00029490"/>
    </source>
</evidence>
<dbReference type="InterPro" id="IPR020558">
    <property type="entry name" value="DiOHA_6PGluconate_deHydtase_CS"/>
</dbReference>
<evidence type="ECO:0000256" key="7">
    <source>
        <dbReference type="ARBA" id="ARBA00023004"/>
    </source>
</evidence>
<comment type="pathway">
    <text evidence="12 15">Amino-acid biosynthesis; L-valine biosynthesis; L-valine from pyruvate: step 3/4.</text>
</comment>
<sequence>MTASEDIDVSGSARPDIKPRSRTVTDGIEATASRGMLRAVGMGDEDFAKPQIGVASSWNEITPCNLSLQRLAQSVKQGVHAAGGYPLEFGTISVSDGISMGHEGMHFSLVSRDIIADSVEVVMQAERLDGSVLLAGCDKSLPGMLMAAARLDLAAVFLYAGSIMPGWVKLEDGTEKDVTLIDAFEAVGACSRGLMSREDLDRIERAICPGEGACGGMYTANTMASVAEAIGMSLPGSAAPPAVDRRRDSFAHRSGEAVIGMLEKGITARDIMTKEAFENAIAVVMAFGGSTNAVLHLLAIANEAEVDLTLHDFERVAAKVPHLGDLKPFGRYVMNDVDRIGGVPVVMKALLDAGLLHGDCLTVTGKTVAENLADIAPPDPDGKILRAMNEPIHKTGGITILHGSLAPDGAVVKSAGFDDDVFVGTARVFERERAALDALEDGTITDGDVVVIRYEGPKGGPGMREMLAITGAIKGAGLGKSVLLITDGRFSGGTTGLCVGHIAPEAVDGGPIAFVRDGDQIRLDVAQGLLELLVDDNEIAARKVGWEPIPAKFTKGVLGKYTKLVGSASQGAVLG</sequence>
<dbReference type="NCBIfam" id="TIGR00110">
    <property type="entry name" value="ilvD"/>
    <property type="match status" value="1"/>
</dbReference>
<protein>
    <recommendedName>
        <fullName evidence="14 15">Dihydroxy-acid dehydratase</fullName>
        <shortName evidence="15">DAD</shortName>
        <ecNumber evidence="14 15">4.2.1.9</ecNumber>
    </recommendedName>
</protein>
<comment type="pathway">
    <text evidence="13 15">Amino-acid biosynthesis; L-isoleucine biosynthesis; L-isoleucine from 2-oxobutanoate: step 3/4.</text>
</comment>
<dbReference type="EMBL" id="CP146203">
    <property type="protein sequence ID" value="XBH20559.1"/>
    <property type="molecule type" value="Genomic_DNA"/>
</dbReference>
<evidence type="ECO:0000259" key="17">
    <source>
        <dbReference type="Pfam" id="PF00920"/>
    </source>
</evidence>
<dbReference type="InterPro" id="IPR004404">
    <property type="entry name" value="DihydroxyA_deHydtase"/>
</dbReference>
<evidence type="ECO:0000256" key="3">
    <source>
        <dbReference type="ARBA" id="ARBA00022605"/>
    </source>
</evidence>
<dbReference type="PROSITE" id="PS00887">
    <property type="entry name" value="ILVD_EDD_2"/>
    <property type="match status" value="1"/>
</dbReference>
<dbReference type="AlphaFoldDB" id="A0AAU7DTA2"/>
<evidence type="ECO:0000256" key="2">
    <source>
        <dbReference type="ARBA" id="ARBA00006486"/>
    </source>
</evidence>
<evidence type="ECO:0000259" key="18">
    <source>
        <dbReference type="Pfam" id="PF24877"/>
    </source>
</evidence>
<keyword evidence="5 15" id="KW-0479">Metal-binding</keyword>
<dbReference type="FunFam" id="3.50.30.80:FF:000001">
    <property type="entry name" value="Dihydroxy-acid dehydratase"/>
    <property type="match status" value="1"/>
</dbReference>
<evidence type="ECO:0000256" key="12">
    <source>
        <dbReference type="ARBA" id="ARBA00029436"/>
    </source>
</evidence>
<dbReference type="Pfam" id="PF00920">
    <property type="entry name" value="ILVD_EDD_N"/>
    <property type="match status" value="1"/>
</dbReference>
<dbReference type="SUPFAM" id="SSF143975">
    <property type="entry name" value="IlvD/EDD N-terminal domain-like"/>
    <property type="match status" value="1"/>
</dbReference>
<evidence type="ECO:0000256" key="16">
    <source>
        <dbReference type="SAM" id="MobiDB-lite"/>
    </source>
</evidence>
<comment type="caution">
    <text evidence="15">Lacks conserved residue(s) required for the propagation of feature annotation.</text>
</comment>
<feature type="domain" description="Dihydroxy-acid/6-phosphogluconate dehydratase N-terminal" evidence="17">
    <location>
        <begin position="49"/>
        <end position="371"/>
    </location>
</feature>
<dbReference type="GO" id="GO:0000287">
    <property type="term" value="F:magnesium ion binding"/>
    <property type="evidence" value="ECO:0007669"/>
    <property type="project" value="UniProtKB-UniRule"/>
</dbReference>
<dbReference type="NCBIfam" id="NF002068">
    <property type="entry name" value="PRK00911.1"/>
    <property type="match status" value="1"/>
</dbReference>
<comment type="catalytic activity">
    <reaction evidence="11">
        <text>(2R)-2,3-dihydroxy-3-methylbutanoate = 3-methyl-2-oxobutanoate + H2O</text>
        <dbReference type="Rhea" id="RHEA:24809"/>
        <dbReference type="ChEBI" id="CHEBI:11851"/>
        <dbReference type="ChEBI" id="CHEBI:15377"/>
        <dbReference type="ChEBI" id="CHEBI:49072"/>
        <dbReference type="EC" id="4.2.1.9"/>
    </reaction>
    <physiologicalReaction direction="left-to-right" evidence="11">
        <dbReference type="Rhea" id="RHEA:24810"/>
    </physiologicalReaction>
</comment>
<name>A0AAU7DTA2_9MICO</name>
<reference evidence="19" key="1">
    <citation type="submission" date="2024-02" db="EMBL/GenBank/DDBJ databases">
        <title>Tomenella chthoni gen. nov. sp. nov., a member of the family Jonesiaceae isolated from bat guano.</title>
        <authorList>
            <person name="Miller S.L."/>
            <person name="King J."/>
            <person name="Sankaranarayanan K."/>
            <person name="Lawson P.A."/>
        </authorList>
    </citation>
    <scope>NUCLEOTIDE SEQUENCE</scope>
    <source>
        <strain evidence="19">BS-20</strain>
    </source>
</reference>
<dbReference type="GO" id="GO:0051537">
    <property type="term" value="F:2 iron, 2 sulfur cluster binding"/>
    <property type="evidence" value="ECO:0007669"/>
    <property type="project" value="UniProtKB-UniRule"/>
</dbReference>
<evidence type="ECO:0000256" key="8">
    <source>
        <dbReference type="ARBA" id="ARBA00023014"/>
    </source>
</evidence>
<comment type="catalytic activity">
    <reaction evidence="15">
        <text>(2R,3R)-2,3-dihydroxy-3-methylpentanoate = (S)-3-methyl-2-oxopentanoate + H2O</text>
        <dbReference type="Rhea" id="RHEA:27694"/>
        <dbReference type="ChEBI" id="CHEBI:15377"/>
        <dbReference type="ChEBI" id="CHEBI:35146"/>
        <dbReference type="ChEBI" id="CHEBI:49258"/>
        <dbReference type="EC" id="4.2.1.9"/>
    </reaction>
</comment>
<keyword evidence="6 15" id="KW-0460">Magnesium</keyword>
<dbReference type="PANTHER" id="PTHR21000:SF5">
    <property type="entry name" value="DIHYDROXY-ACID DEHYDRATASE, MITOCHONDRIAL"/>
    <property type="match status" value="1"/>
</dbReference>
<dbReference type="HAMAP" id="MF_00012">
    <property type="entry name" value="IlvD"/>
    <property type="match status" value="1"/>
</dbReference>
<dbReference type="GO" id="GO:0009097">
    <property type="term" value="P:isoleucine biosynthetic process"/>
    <property type="evidence" value="ECO:0007669"/>
    <property type="project" value="UniProtKB-UniRule"/>
</dbReference>
<dbReference type="InterPro" id="IPR000581">
    <property type="entry name" value="ILV_EDD_N"/>
</dbReference>
<dbReference type="InterPro" id="IPR050165">
    <property type="entry name" value="DHAD_IlvD/Edd"/>
</dbReference>
<dbReference type="Pfam" id="PF24877">
    <property type="entry name" value="ILV_EDD_C"/>
    <property type="match status" value="1"/>
</dbReference>
<evidence type="ECO:0000256" key="13">
    <source>
        <dbReference type="ARBA" id="ARBA00029437"/>
    </source>
</evidence>
<proteinExistence type="inferred from homology"/>
<dbReference type="InterPro" id="IPR056740">
    <property type="entry name" value="ILV_EDD_C"/>
</dbReference>
<dbReference type="Gene3D" id="3.50.30.80">
    <property type="entry name" value="IlvD/EDD C-terminal domain-like"/>
    <property type="match status" value="1"/>
</dbReference>
<dbReference type="EC" id="4.2.1.9" evidence="14 15"/>
<dbReference type="InterPro" id="IPR042096">
    <property type="entry name" value="Dihydro-acid_dehy_C"/>
</dbReference>
<accession>A0AAU7DTA2</accession>